<dbReference type="Proteomes" id="UP000198304">
    <property type="component" value="Unassembled WGS sequence"/>
</dbReference>
<dbReference type="PANTHER" id="PTHR28055">
    <property type="entry name" value="ALTERED INHERITANCE OF MITOCHONDRIA PROTEIN 41, MITOCHONDRIAL"/>
    <property type="match status" value="1"/>
</dbReference>
<dbReference type="InterPro" id="IPR023168">
    <property type="entry name" value="GatB_Yqey_C_2"/>
</dbReference>
<dbReference type="InterPro" id="IPR042184">
    <property type="entry name" value="YqeY/Aim41_N"/>
</dbReference>
<sequence length="146" mass="16804">MSLKERLAADLKEAMKNKDQLRKNVITLIRSDIKQIEVDKRVELEEQDIIEIISRQLKQRKDALEEFHKGGRQDLVEQTEQEVHYLLQYLPEQLSEEEITNIVKETISELGANSIKEMGKVMAAVIPKVKGRADGKIVNQAVKQQL</sequence>
<evidence type="ECO:0000313" key="2">
    <source>
        <dbReference type="EMBL" id="SNT14912.1"/>
    </source>
</evidence>
<organism evidence="2 3">
    <name type="scientific">Anaerovirgula multivorans</name>
    <dbReference type="NCBI Taxonomy" id="312168"/>
    <lineage>
        <taxon>Bacteria</taxon>
        <taxon>Bacillati</taxon>
        <taxon>Bacillota</taxon>
        <taxon>Clostridia</taxon>
        <taxon>Peptostreptococcales</taxon>
        <taxon>Natronincolaceae</taxon>
        <taxon>Anaerovirgula</taxon>
    </lineage>
</organism>
<dbReference type="GO" id="GO:0016884">
    <property type="term" value="F:carbon-nitrogen ligase activity, with glutamine as amido-N-donor"/>
    <property type="evidence" value="ECO:0007669"/>
    <property type="project" value="InterPro"/>
</dbReference>
<keyword evidence="3" id="KW-1185">Reference proteome</keyword>
<protein>
    <recommendedName>
        <fullName evidence="4">GatB/YqeY domain-containing protein</fullName>
    </recommendedName>
</protein>
<gene>
    <name evidence="2" type="ORF">SAMN05446037_10452</name>
</gene>
<accession>A0A239KB36</accession>
<dbReference type="AlphaFoldDB" id="A0A239KB36"/>
<dbReference type="EMBL" id="FZOJ01000045">
    <property type="protein sequence ID" value="SNT14912.1"/>
    <property type="molecule type" value="Genomic_DNA"/>
</dbReference>
<proteinExistence type="predicted"/>
<evidence type="ECO:0000313" key="3">
    <source>
        <dbReference type="Proteomes" id="UP000198304"/>
    </source>
</evidence>
<dbReference type="Pfam" id="PF09424">
    <property type="entry name" value="YqeY"/>
    <property type="match status" value="1"/>
</dbReference>
<dbReference type="SUPFAM" id="SSF89095">
    <property type="entry name" value="GatB/YqeY motif"/>
    <property type="match status" value="1"/>
</dbReference>
<dbReference type="OrthoDB" id="9794041at2"/>
<feature type="coiled-coil region" evidence="1">
    <location>
        <begin position="4"/>
        <end position="31"/>
    </location>
</feature>
<evidence type="ECO:0008006" key="4">
    <source>
        <dbReference type="Google" id="ProtNLM"/>
    </source>
</evidence>
<dbReference type="Gene3D" id="1.10.1510.10">
    <property type="entry name" value="Uncharacterised protein YqeY/AIM41 PF09424, N-terminal domain"/>
    <property type="match status" value="1"/>
</dbReference>
<dbReference type="Gene3D" id="1.10.10.410">
    <property type="match status" value="1"/>
</dbReference>
<dbReference type="InterPro" id="IPR019004">
    <property type="entry name" value="YqeY/Aim41"/>
</dbReference>
<reference evidence="2 3" key="1">
    <citation type="submission" date="2017-06" db="EMBL/GenBank/DDBJ databases">
        <authorList>
            <person name="Kim H.J."/>
            <person name="Triplett B.A."/>
        </authorList>
    </citation>
    <scope>NUCLEOTIDE SEQUENCE [LARGE SCALE GENOMIC DNA]</scope>
    <source>
        <strain evidence="2 3">SCA</strain>
    </source>
</reference>
<dbReference type="PANTHER" id="PTHR28055:SF1">
    <property type="entry name" value="ALTERED INHERITANCE OF MITOCHONDRIA PROTEIN 41, MITOCHONDRIAL"/>
    <property type="match status" value="1"/>
</dbReference>
<dbReference type="InterPro" id="IPR003789">
    <property type="entry name" value="Asn/Gln_tRNA_amidoTrase-B-like"/>
</dbReference>
<evidence type="ECO:0000256" key="1">
    <source>
        <dbReference type="SAM" id="Coils"/>
    </source>
</evidence>
<keyword evidence="1" id="KW-0175">Coiled coil</keyword>
<dbReference type="RefSeq" id="WP_089285287.1">
    <property type="nucleotide sequence ID" value="NZ_FZOJ01000045.1"/>
</dbReference>
<name>A0A239KB36_9FIRM</name>